<protein>
    <recommendedName>
        <fullName evidence="4">AB hydrolase-1 domain-containing protein</fullName>
    </recommendedName>
</protein>
<proteinExistence type="predicted"/>
<dbReference type="Gene3D" id="3.40.50.1820">
    <property type="entry name" value="alpha/beta hydrolase"/>
    <property type="match status" value="1"/>
</dbReference>
<keyword evidence="3" id="KW-1185">Reference proteome</keyword>
<dbReference type="InterPro" id="IPR053228">
    <property type="entry name" value="Stereospecific_Lipase"/>
</dbReference>
<dbReference type="InterPro" id="IPR029058">
    <property type="entry name" value="AB_hydrolase_fold"/>
</dbReference>
<gene>
    <name evidence="2" type="ORF">FH972_022079</name>
</gene>
<feature type="region of interest" description="Disordered" evidence="1">
    <location>
        <begin position="85"/>
        <end position="106"/>
    </location>
</feature>
<dbReference type="AlphaFoldDB" id="A0A5N6KRQ6"/>
<dbReference type="PANTHER" id="PTHR37574">
    <property type="entry name" value="LIPASE B"/>
    <property type="match status" value="1"/>
</dbReference>
<evidence type="ECO:0000313" key="2">
    <source>
        <dbReference type="EMBL" id="KAB8339143.1"/>
    </source>
</evidence>
<dbReference type="OrthoDB" id="4605274at2759"/>
<reference evidence="2 3" key="1">
    <citation type="submission" date="2019-06" db="EMBL/GenBank/DDBJ databases">
        <title>A chromosomal-level reference genome of Carpinus fangiana (Coryloideae, Betulaceae).</title>
        <authorList>
            <person name="Yang X."/>
            <person name="Wang Z."/>
            <person name="Zhang L."/>
            <person name="Hao G."/>
            <person name="Liu J."/>
            <person name="Yang Y."/>
        </authorList>
    </citation>
    <scope>NUCLEOTIDE SEQUENCE [LARGE SCALE GENOMIC DNA]</scope>
    <source>
        <strain evidence="2">Cfa_2016G</strain>
        <tissue evidence="2">Leaf</tissue>
    </source>
</reference>
<dbReference type="SUPFAM" id="SSF53474">
    <property type="entry name" value="alpha/beta-Hydrolases"/>
    <property type="match status" value="1"/>
</dbReference>
<evidence type="ECO:0000256" key="1">
    <source>
        <dbReference type="SAM" id="MobiDB-lite"/>
    </source>
</evidence>
<feature type="compositionally biased region" description="Polar residues" evidence="1">
    <location>
        <begin position="85"/>
        <end position="98"/>
    </location>
</feature>
<sequence length="657" mass="70322">MSTLSSPPAPARCLSRLPCLACWAMASSYVSCRLSEALSHDQPGDQQPPLLPTSRPLPTTHFWPIAVPHPSAAQTFGARPPVTQILPSMTKSEPNASHSTRRPREREPICSIPAPLAVLPLVQSIPLSSRSAPGFVFRGDPAYGVSTAALSGILTCPTAANATSKPVLLVHGTGSTGSESWAAGYVPALQAQGYTPCYIDLPDRSMGDMQVSAAYIVAYNIHYLSSMAGGKQIGVISHSQGGPDVQWALRFWPSTRKIIKSFIALSPDMSGVDSSSFLYQLCTLDLTNALSVLLCTSALWQQAAGSDFYRALNYKKGTFVPTTTIYTASDGVVLPPGPNALLPGGAVTASVQEFCPTSNVDHTGMLVDHATFRVAINALDNGGAANLNVVRSTMQNSTCEIPTAPDMDANLVTTLRALLGDLVAGILLSGPKTKGEPPVKDYALIKNQNDLYDQAKEFQGRFCTILLTLSLYSCYRYRRGNGKFSCRGPEEHIPENDWGRGTVNLVLNMAPSWQHGPLRTRPPVVHKKAHGPAQGLAAGPGAETLSRPHDRVPLLLRRSLPRTVQHASSHLCWSAKQTSPQSRITLSNVCDAYSLHVFPTCNSFGLFHGHRDPAVRLATTSIGQDGRQISDAHLPASVCALPCDNRVCVGTIAPDRI</sequence>
<dbReference type="PANTHER" id="PTHR37574:SF1">
    <property type="entry name" value="LIPASE B"/>
    <property type="match status" value="1"/>
</dbReference>
<organism evidence="2 3">
    <name type="scientific">Carpinus fangiana</name>
    <dbReference type="NCBI Taxonomy" id="176857"/>
    <lineage>
        <taxon>Eukaryota</taxon>
        <taxon>Viridiplantae</taxon>
        <taxon>Streptophyta</taxon>
        <taxon>Embryophyta</taxon>
        <taxon>Tracheophyta</taxon>
        <taxon>Spermatophyta</taxon>
        <taxon>Magnoliopsida</taxon>
        <taxon>eudicotyledons</taxon>
        <taxon>Gunneridae</taxon>
        <taxon>Pentapetalae</taxon>
        <taxon>rosids</taxon>
        <taxon>fabids</taxon>
        <taxon>Fagales</taxon>
        <taxon>Betulaceae</taxon>
        <taxon>Carpinus</taxon>
    </lineage>
</organism>
<dbReference type="EMBL" id="VIBQ01000010">
    <property type="protein sequence ID" value="KAB8339143.1"/>
    <property type="molecule type" value="Genomic_DNA"/>
</dbReference>
<feature type="region of interest" description="Disordered" evidence="1">
    <location>
        <begin position="524"/>
        <end position="544"/>
    </location>
</feature>
<name>A0A5N6KRQ6_9ROSI</name>
<evidence type="ECO:0008006" key="4">
    <source>
        <dbReference type="Google" id="ProtNLM"/>
    </source>
</evidence>
<feature type="compositionally biased region" description="Low complexity" evidence="1">
    <location>
        <begin position="531"/>
        <end position="542"/>
    </location>
</feature>
<accession>A0A5N6KRQ6</accession>
<evidence type="ECO:0000313" key="3">
    <source>
        <dbReference type="Proteomes" id="UP000327013"/>
    </source>
</evidence>
<comment type="caution">
    <text evidence="2">The sequence shown here is derived from an EMBL/GenBank/DDBJ whole genome shotgun (WGS) entry which is preliminary data.</text>
</comment>
<dbReference type="Proteomes" id="UP000327013">
    <property type="component" value="Unassembled WGS sequence"/>
</dbReference>